<sequence length="1520" mass="166862">MYVYGMMECKTKVGCFDTTYVHLIVLSSTYPQLLLVTRDQMLVHSSTTHHHRRRRPHHTTPTPLHHHHHQSPPFSFSSSHPSPYPPASRKTPRVPPTTPFASDNDRSWQSEISWQFEPTTRNNRVTNLGAALTPWAAEPIPSVPPTPSGSRVFRRSANDYFLSRTTTGGGNFRSFTNPSFEQSAYGRLPLGRIELQSYVAKSSHNKNHIDPQISPTKSATFAKGHLGINSELSVTDDDLEDETNRKRNREGYGYGRDGEKRSSPHQVYVEGGDLDEDMEDDDDDYEAEPPKSVGVFGLFKYSTKLDVVLVILGSLGALINGGSLPWYSFLFGKFVNKIALDADNDQMMKDVKRICVLMVALSGLVVVGAYLQIACWRLVGERSAHRIRTAYLRSVLRQDISFFDTDISTSDIMHGISSDVAQIQEVMGEKMAHFVHHICTFICGYTVGFIRSWKVSLAVLAVTPLTMFCGIAYKAVYVGLATKEVNSYKKAGGIAEQAISSIRTVFSFVAEQKLADRYDTLLEESIPVGKKLGFAKGLGIGVIYLVTYATWALAFWYGSILVSRNELSGGAAIACFFGVNVGGRGLALSLSYYAQFAQGTVAASRVFEVIDRIPSIDPYSTMGRRLSGGHGKVEFKNVSFAYPSRPTLPILNSLNLVVPSQRTLALVGASGAGKSTVFALLERFYDPIEGVVTLDGHDIRTLQVKWLRSQMSMVGQEPVLFANTILENIMMGKENATKKEAIAACVAANAHKFICNLPEGYETQVGDRGTQLSGGQKQRIALARAMIQEPKILLLDEPTSALDPESETLVQQAIDKISKNRTTMVIAHRLATVRNADRIVVLEQGSVVESGNHQQLIKRKGPYFALIMLASEAVSSQPVSENSEKIVRKHETSSAQDLLKSNHVHEISRSEYMKSVHDEDSQVETRKLTKPSSYMISEVWKLQKPENSMLFIGIVLGMFAGAILSVFPFVLGEALNIYFDSDKKKLKNDVGNLCLVLIGLGVAIILAMTGQQGFCGWAGTNLTKRVRNLLFESILKQEPGWFDSDENSTGILVSRLSIDCISFRSVLADRYSVLFMGLSSAAVGLGISFYLQWRLALLATLLTPFTIGASYFNLIINIGPKLDNGSYDKATSIASGAVSNIRTVTTFATQEKIVKSFEQSLSNPKSTSVKRSQITGIALGFSQGAMYAAYTVILLFGAYLVKRKLGDTTFGDVYKIFLILVLSSFSVGQLAGLAPDTSTASSSIPAVFEIMKRTPLIRGKSRKIVSESSKLFDVEFKKITFSYPSRPDVIVLRDFSLKVSGGTVVAVVGGSGSGKSTLIWLALRFYDPIKGKVLMGGIDLRELDLKWVRSQTSLVGQEPALFAGSIRENIGFGNDNASFAEIEEAAKEAYIHSFICGLPEGYETEVGQSGVQLSGGQKQRIAIARAIVKRSKVLLLDEASSALDLESEKHVQEALRKITKRTTTIVVAHRLSTIRDANLIAVVQDGKLTEYGSHDRLMTSHHDGVYASLVRAETEANAFA</sequence>
<evidence type="ECO:0000313" key="1">
    <source>
        <dbReference type="EMBL" id="KAI3759801.1"/>
    </source>
</evidence>
<accession>A0ACB9EM93</accession>
<keyword evidence="2" id="KW-1185">Reference proteome</keyword>
<gene>
    <name evidence="1" type="ORF">L6452_07868</name>
</gene>
<reference evidence="1 2" key="2">
    <citation type="journal article" date="2022" name="Mol. Ecol. Resour.">
        <title>The genomes of chicory, endive, great burdock and yacon provide insights into Asteraceae paleo-polyploidization history and plant inulin production.</title>
        <authorList>
            <person name="Fan W."/>
            <person name="Wang S."/>
            <person name="Wang H."/>
            <person name="Wang A."/>
            <person name="Jiang F."/>
            <person name="Liu H."/>
            <person name="Zhao H."/>
            <person name="Xu D."/>
            <person name="Zhang Y."/>
        </authorList>
    </citation>
    <scope>NUCLEOTIDE SEQUENCE [LARGE SCALE GENOMIC DNA]</scope>
    <source>
        <strain evidence="2">cv. Niubang</strain>
    </source>
</reference>
<organism evidence="1 2">
    <name type="scientific">Arctium lappa</name>
    <name type="common">Greater burdock</name>
    <name type="synonym">Lappa major</name>
    <dbReference type="NCBI Taxonomy" id="4217"/>
    <lineage>
        <taxon>Eukaryota</taxon>
        <taxon>Viridiplantae</taxon>
        <taxon>Streptophyta</taxon>
        <taxon>Embryophyta</taxon>
        <taxon>Tracheophyta</taxon>
        <taxon>Spermatophyta</taxon>
        <taxon>Magnoliopsida</taxon>
        <taxon>eudicotyledons</taxon>
        <taxon>Gunneridae</taxon>
        <taxon>Pentapetalae</taxon>
        <taxon>asterids</taxon>
        <taxon>campanulids</taxon>
        <taxon>Asterales</taxon>
        <taxon>Asteraceae</taxon>
        <taxon>Carduoideae</taxon>
        <taxon>Cardueae</taxon>
        <taxon>Arctiinae</taxon>
        <taxon>Arctium</taxon>
    </lineage>
</organism>
<dbReference type="Proteomes" id="UP001055879">
    <property type="component" value="Linkage Group LG02"/>
</dbReference>
<evidence type="ECO:0000313" key="2">
    <source>
        <dbReference type="Proteomes" id="UP001055879"/>
    </source>
</evidence>
<dbReference type="EMBL" id="CM042048">
    <property type="protein sequence ID" value="KAI3759801.1"/>
    <property type="molecule type" value="Genomic_DNA"/>
</dbReference>
<reference evidence="2" key="1">
    <citation type="journal article" date="2022" name="Mol. Ecol. Resour.">
        <title>The genomes of chicory, endive, great burdock and yacon provide insights into Asteraceae palaeo-polyploidization history and plant inulin production.</title>
        <authorList>
            <person name="Fan W."/>
            <person name="Wang S."/>
            <person name="Wang H."/>
            <person name="Wang A."/>
            <person name="Jiang F."/>
            <person name="Liu H."/>
            <person name="Zhao H."/>
            <person name="Xu D."/>
            <person name="Zhang Y."/>
        </authorList>
    </citation>
    <scope>NUCLEOTIDE SEQUENCE [LARGE SCALE GENOMIC DNA]</scope>
    <source>
        <strain evidence="2">cv. Niubang</strain>
    </source>
</reference>
<proteinExistence type="predicted"/>
<name>A0ACB9EM93_ARCLA</name>
<protein>
    <submittedName>
        <fullName evidence="1">Uncharacterized protein</fullName>
    </submittedName>
</protein>
<comment type="caution">
    <text evidence="1">The sequence shown here is derived from an EMBL/GenBank/DDBJ whole genome shotgun (WGS) entry which is preliminary data.</text>
</comment>